<organism evidence="2">
    <name type="scientific">Sesamum radiatum</name>
    <name type="common">Black benniseed</name>
    <dbReference type="NCBI Taxonomy" id="300843"/>
    <lineage>
        <taxon>Eukaryota</taxon>
        <taxon>Viridiplantae</taxon>
        <taxon>Streptophyta</taxon>
        <taxon>Embryophyta</taxon>
        <taxon>Tracheophyta</taxon>
        <taxon>Spermatophyta</taxon>
        <taxon>Magnoliopsida</taxon>
        <taxon>eudicotyledons</taxon>
        <taxon>Gunneridae</taxon>
        <taxon>Pentapetalae</taxon>
        <taxon>asterids</taxon>
        <taxon>lamiids</taxon>
        <taxon>Lamiales</taxon>
        <taxon>Pedaliaceae</taxon>
        <taxon>Sesamum</taxon>
    </lineage>
</organism>
<evidence type="ECO:0000313" key="2">
    <source>
        <dbReference type="EMBL" id="KAL0367139.1"/>
    </source>
</evidence>
<comment type="caution">
    <text evidence="2">The sequence shown here is derived from an EMBL/GenBank/DDBJ whole genome shotgun (WGS) entry which is preliminary data.</text>
</comment>
<evidence type="ECO:0000256" key="1">
    <source>
        <dbReference type="SAM" id="MobiDB-lite"/>
    </source>
</evidence>
<reference evidence="2" key="1">
    <citation type="submission" date="2020-06" db="EMBL/GenBank/DDBJ databases">
        <authorList>
            <person name="Li T."/>
            <person name="Hu X."/>
            <person name="Zhang T."/>
            <person name="Song X."/>
            <person name="Zhang H."/>
            <person name="Dai N."/>
            <person name="Sheng W."/>
            <person name="Hou X."/>
            <person name="Wei L."/>
        </authorList>
    </citation>
    <scope>NUCLEOTIDE SEQUENCE</scope>
    <source>
        <strain evidence="2">G02</strain>
        <tissue evidence="2">Leaf</tissue>
    </source>
</reference>
<protein>
    <submittedName>
        <fullName evidence="2">Uncharacterized protein</fullName>
    </submittedName>
</protein>
<dbReference type="AlphaFoldDB" id="A0AAW2QGX2"/>
<reference evidence="2" key="2">
    <citation type="journal article" date="2024" name="Plant">
        <title>Genomic evolution and insights into agronomic trait innovations of Sesamum species.</title>
        <authorList>
            <person name="Miao H."/>
            <person name="Wang L."/>
            <person name="Qu L."/>
            <person name="Liu H."/>
            <person name="Sun Y."/>
            <person name="Le M."/>
            <person name="Wang Q."/>
            <person name="Wei S."/>
            <person name="Zheng Y."/>
            <person name="Lin W."/>
            <person name="Duan Y."/>
            <person name="Cao H."/>
            <person name="Xiong S."/>
            <person name="Wang X."/>
            <person name="Wei L."/>
            <person name="Li C."/>
            <person name="Ma Q."/>
            <person name="Ju M."/>
            <person name="Zhao R."/>
            <person name="Li G."/>
            <person name="Mu C."/>
            <person name="Tian Q."/>
            <person name="Mei H."/>
            <person name="Zhang T."/>
            <person name="Gao T."/>
            <person name="Zhang H."/>
        </authorList>
    </citation>
    <scope>NUCLEOTIDE SEQUENCE</scope>
    <source>
        <strain evidence="2">G02</strain>
    </source>
</reference>
<feature type="compositionally biased region" description="Basic and acidic residues" evidence="1">
    <location>
        <begin position="45"/>
        <end position="84"/>
    </location>
</feature>
<name>A0AAW2QGX2_SESRA</name>
<gene>
    <name evidence="2" type="ORF">Sradi_3604000</name>
</gene>
<proteinExistence type="predicted"/>
<sequence>MQGMAACDALFSRYQRVSSATLGEASVRKQRKKIKCLEKENAKLREAKKEAATQRPQMEKELRRLSKTSADHEKTLRKAVEKAVADYPNSRRGRIS</sequence>
<feature type="region of interest" description="Disordered" evidence="1">
    <location>
        <begin position="45"/>
        <end position="96"/>
    </location>
</feature>
<accession>A0AAW2QGX2</accession>
<dbReference type="EMBL" id="JACGWJ010000015">
    <property type="protein sequence ID" value="KAL0367139.1"/>
    <property type="molecule type" value="Genomic_DNA"/>
</dbReference>